<keyword evidence="2" id="KW-0472">Membrane</keyword>
<keyword evidence="5" id="KW-1185">Reference proteome</keyword>
<reference evidence="4" key="1">
    <citation type="submission" date="2022-01" db="EMBL/GenBank/DDBJ databases">
        <authorList>
            <person name="Criscuolo A."/>
        </authorList>
    </citation>
    <scope>NUCLEOTIDE SEQUENCE</scope>
    <source>
        <strain evidence="4">CIP111893</strain>
    </source>
</reference>
<feature type="chain" id="PRO_5047048290" description="Import inner membrane translocase subunit Tim44" evidence="3">
    <location>
        <begin position="22"/>
        <end position="139"/>
    </location>
</feature>
<keyword evidence="3" id="KW-0732">Signal</keyword>
<evidence type="ECO:0000256" key="1">
    <source>
        <dbReference type="SAM" id="MobiDB-lite"/>
    </source>
</evidence>
<comment type="caution">
    <text evidence="4">The sequence shown here is derived from an EMBL/GenBank/DDBJ whole genome shotgun (WGS) entry which is preliminary data.</text>
</comment>
<evidence type="ECO:0000256" key="2">
    <source>
        <dbReference type="SAM" id="Phobius"/>
    </source>
</evidence>
<feature type="compositionally biased region" description="Basic and acidic residues" evidence="1">
    <location>
        <begin position="36"/>
        <end position="45"/>
    </location>
</feature>
<protein>
    <recommendedName>
        <fullName evidence="6">Import inner membrane translocase subunit Tim44</fullName>
    </recommendedName>
</protein>
<proteinExistence type="predicted"/>
<feature type="transmembrane region" description="Helical" evidence="2">
    <location>
        <begin position="104"/>
        <end position="125"/>
    </location>
</feature>
<feature type="region of interest" description="Disordered" evidence="1">
    <location>
        <begin position="30"/>
        <end position="63"/>
    </location>
</feature>
<name>A0ABN8FYV7_9BACL</name>
<evidence type="ECO:0000256" key="3">
    <source>
        <dbReference type="SAM" id="SignalP"/>
    </source>
</evidence>
<feature type="transmembrane region" description="Helical" evidence="2">
    <location>
        <begin position="74"/>
        <end position="97"/>
    </location>
</feature>
<evidence type="ECO:0000313" key="4">
    <source>
        <dbReference type="EMBL" id="CAH1195174.1"/>
    </source>
</evidence>
<gene>
    <name evidence="4" type="ORF">PAECIP111893_00630</name>
</gene>
<dbReference type="RefSeq" id="WP_236338906.1">
    <property type="nucleotide sequence ID" value="NZ_CAKMMF010000003.1"/>
</dbReference>
<keyword evidence="2" id="KW-0812">Transmembrane</keyword>
<evidence type="ECO:0008006" key="6">
    <source>
        <dbReference type="Google" id="ProtNLM"/>
    </source>
</evidence>
<sequence>MKKTLILLVAFTLFVALGAGAVDARPRGGFKSPKKSYTETPKKNDGVNQTNPGAKTPPAAGSKASRGFFSGGSLFRGLMIGGLAGLLFGGLFANLGFLGDFLGLLINVLAIYVLFVAVRGIFRYFRNNRRPSNPEDRGR</sequence>
<feature type="signal peptide" evidence="3">
    <location>
        <begin position="1"/>
        <end position="21"/>
    </location>
</feature>
<evidence type="ECO:0000313" key="5">
    <source>
        <dbReference type="Proteomes" id="UP000838686"/>
    </source>
</evidence>
<keyword evidence="2" id="KW-1133">Transmembrane helix</keyword>
<dbReference type="EMBL" id="CAKMMF010000003">
    <property type="protein sequence ID" value="CAH1195174.1"/>
    <property type="molecule type" value="Genomic_DNA"/>
</dbReference>
<organism evidence="4 5">
    <name type="scientific">Paenibacillus plantiphilus</name>
    <dbReference type="NCBI Taxonomy" id="2905650"/>
    <lineage>
        <taxon>Bacteria</taxon>
        <taxon>Bacillati</taxon>
        <taxon>Bacillota</taxon>
        <taxon>Bacilli</taxon>
        <taxon>Bacillales</taxon>
        <taxon>Paenibacillaceae</taxon>
        <taxon>Paenibacillus</taxon>
    </lineage>
</organism>
<accession>A0ABN8FYV7</accession>
<dbReference type="Proteomes" id="UP000838686">
    <property type="component" value="Unassembled WGS sequence"/>
</dbReference>